<evidence type="ECO:0000313" key="13">
    <source>
        <dbReference type="EMBL" id="SPO03337.1"/>
    </source>
</evidence>
<dbReference type="GO" id="GO:0008199">
    <property type="term" value="F:ferric iron binding"/>
    <property type="evidence" value="ECO:0007669"/>
    <property type="project" value="InterPro"/>
</dbReference>
<evidence type="ECO:0000313" key="14">
    <source>
        <dbReference type="Proteomes" id="UP001187682"/>
    </source>
</evidence>
<evidence type="ECO:0000256" key="9">
    <source>
        <dbReference type="ARBA" id="ARBA00023004"/>
    </source>
</evidence>
<evidence type="ECO:0000256" key="6">
    <source>
        <dbReference type="ARBA" id="ARBA00022496"/>
    </source>
</evidence>
<evidence type="ECO:0000256" key="1">
    <source>
        <dbReference type="ARBA" id="ARBA00004173"/>
    </source>
</evidence>
<dbReference type="GO" id="GO:0006826">
    <property type="term" value="P:iron ion transport"/>
    <property type="evidence" value="ECO:0007669"/>
    <property type="project" value="UniProtKB-KW"/>
</dbReference>
<dbReference type="EMBL" id="ONZQ02000008">
    <property type="protein sequence ID" value="SPO03337.1"/>
    <property type="molecule type" value="Genomic_DNA"/>
</dbReference>
<dbReference type="GO" id="GO:0006879">
    <property type="term" value="P:intracellular iron ion homeostasis"/>
    <property type="evidence" value="ECO:0007669"/>
    <property type="project" value="UniProtKB-KW"/>
</dbReference>
<keyword evidence="4" id="KW-0409">Iron storage</keyword>
<dbReference type="AlphaFoldDB" id="A0AAE8MZ93"/>
<keyword evidence="9" id="KW-0408">Iron</keyword>
<organism evidence="13 14">
    <name type="scientific">Cephalotrichum gorgonifer</name>
    <dbReference type="NCBI Taxonomy" id="2041049"/>
    <lineage>
        <taxon>Eukaryota</taxon>
        <taxon>Fungi</taxon>
        <taxon>Dikarya</taxon>
        <taxon>Ascomycota</taxon>
        <taxon>Pezizomycotina</taxon>
        <taxon>Sordariomycetes</taxon>
        <taxon>Hypocreomycetidae</taxon>
        <taxon>Microascales</taxon>
        <taxon>Microascaceae</taxon>
        <taxon>Cephalotrichum</taxon>
    </lineage>
</organism>
<protein>
    <recommendedName>
        <fullName evidence="3">ferroxidase</fullName>
        <ecNumber evidence="3">1.16.3.1</ecNumber>
    </recommendedName>
</protein>
<dbReference type="GO" id="GO:0005739">
    <property type="term" value="C:mitochondrion"/>
    <property type="evidence" value="ECO:0007669"/>
    <property type="project" value="UniProtKB-SubCell"/>
</dbReference>
<keyword evidence="5" id="KW-0813">Transport</keyword>
<dbReference type="InterPro" id="IPR020895">
    <property type="entry name" value="Frataxin_CS"/>
</dbReference>
<reference evidence="13" key="1">
    <citation type="submission" date="2018-03" db="EMBL/GenBank/DDBJ databases">
        <authorList>
            <person name="Guldener U."/>
        </authorList>
    </citation>
    <scope>NUCLEOTIDE SEQUENCE</scope>
</reference>
<keyword evidence="11" id="KW-0496">Mitochondrion</keyword>
<accession>A0AAE8MZ93</accession>
<dbReference type="FunFam" id="3.30.920.10:FF:000004">
    <property type="entry name" value="Mitochondrial chaperone Frataxin"/>
    <property type="match status" value="1"/>
</dbReference>
<dbReference type="PROSITE" id="PS50810">
    <property type="entry name" value="FRATAXIN_2"/>
    <property type="match status" value="1"/>
</dbReference>
<dbReference type="EC" id="1.16.3.1" evidence="3"/>
<dbReference type="GO" id="GO:0008198">
    <property type="term" value="F:ferrous iron binding"/>
    <property type="evidence" value="ECO:0007669"/>
    <property type="project" value="TreeGrafter"/>
</dbReference>
<keyword evidence="7" id="KW-0809">Transit peptide</keyword>
<dbReference type="PROSITE" id="PS01344">
    <property type="entry name" value="FRATAXIN_1"/>
    <property type="match status" value="1"/>
</dbReference>
<comment type="caution">
    <text evidence="13">The sequence shown here is derived from an EMBL/GenBank/DDBJ whole genome shotgun (WGS) entry which is preliminary data.</text>
</comment>
<dbReference type="InterPro" id="IPR017789">
    <property type="entry name" value="Frataxin"/>
</dbReference>
<dbReference type="InterPro" id="IPR036524">
    <property type="entry name" value="Frataxin/CyaY_sf"/>
</dbReference>
<keyword evidence="10" id="KW-0406">Ion transport</keyword>
<evidence type="ECO:0000256" key="5">
    <source>
        <dbReference type="ARBA" id="ARBA00022448"/>
    </source>
</evidence>
<dbReference type="GO" id="GO:0051537">
    <property type="term" value="F:2 iron, 2 sulfur cluster binding"/>
    <property type="evidence" value="ECO:0007669"/>
    <property type="project" value="TreeGrafter"/>
</dbReference>
<keyword evidence="14" id="KW-1185">Reference proteome</keyword>
<keyword evidence="8" id="KW-0560">Oxidoreductase</keyword>
<dbReference type="SMART" id="SM01219">
    <property type="entry name" value="Frataxin_Cyay"/>
    <property type="match status" value="1"/>
</dbReference>
<keyword evidence="6" id="KW-0410">Iron transport</keyword>
<dbReference type="NCBIfam" id="TIGR03422">
    <property type="entry name" value="mito_frataxin"/>
    <property type="match status" value="1"/>
</dbReference>
<dbReference type="PANTHER" id="PTHR16821">
    <property type="entry name" value="FRATAXIN"/>
    <property type="match status" value="1"/>
</dbReference>
<dbReference type="SUPFAM" id="SSF55387">
    <property type="entry name" value="Frataxin/Nqo15-like"/>
    <property type="match status" value="1"/>
</dbReference>
<dbReference type="GO" id="GO:0016226">
    <property type="term" value="P:iron-sulfur cluster assembly"/>
    <property type="evidence" value="ECO:0007669"/>
    <property type="project" value="InterPro"/>
</dbReference>
<comment type="similarity">
    <text evidence="2">Belongs to the frataxin family.</text>
</comment>
<gene>
    <name evidence="13" type="ORF">DNG_06019</name>
</gene>
<dbReference type="NCBIfam" id="TIGR03421">
    <property type="entry name" value="FeS_CyaY"/>
    <property type="match status" value="1"/>
</dbReference>
<comment type="catalytic activity">
    <reaction evidence="12">
        <text>4 Fe(2+) + O2 + 4 H(+) = 4 Fe(3+) + 2 H2O</text>
        <dbReference type="Rhea" id="RHEA:11148"/>
        <dbReference type="ChEBI" id="CHEBI:15377"/>
        <dbReference type="ChEBI" id="CHEBI:15378"/>
        <dbReference type="ChEBI" id="CHEBI:15379"/>
        <dbReference type="ChEBI" id="CHEBI:29033"/>
        <dbReference type="ChEBI" id="CHEBI:29034"/>
        <dbReference type="EC" id="1.16.3.1"/>
    </reaction>
</comment>
<evidence type="ECO:0000256" key="7">
    <source>
        <dbReference type="ARBA" id="ARBA00022946"/>
    </source>
</evidence>
<evidence type="ECO:0000256" key="4">
    <source>
        <dbReference type="ARBA" id="ARBA00022434"/>
    </source>
</evidence>
<dbReference type="Proteomes" id="UP001187682">
    <property type="component" value="Unassembled WGS sequence"/>
</dbReference>
<dbReference type="InterPro" id="IPR002908">
    <property type="entry name" value="Frataxin/CyaY"/>
</dbReference>
<evidence type="ECO:0000256" key="10">
    <source>
        <dbReference type="ARBA" id="ARBA00023065"/>
    </source>
</evidence>
<proteinExistence type="inferred from homology"/>
<evidence type="ECO:0000256" key="11">
    <source>
        <dbReference type="ARBA" id="ARBA00023128"/>
    </source>
</evidence>
<dbReference type="GO" id="GO:0034986">
    <property type="term" value="F:iron chaperone activity"/>
    <property type="evidence" value="ECO:0007669"/>
    <property type="project" value="TreeGrafter"/>
</dbReference>
<evidence type="ECO:0000256" key="8">
    <source>
        <dbReference type="ARBA" id="ARBA00023002"/>
    </source>
</evidence>
<dbReference type="Gene3D" id="3.30.920.10">
    <property type="entry name" value="Frataxin/CyaY"/>
    <property type="match status" value="1"/>
</dbReference>
<evidence type="ECO:0000256" key="12">
    <source>
        <dbReference type="ARBA" id="ARBA00047990"/>
    </source>
</evidence>
<dbReference type="PANTHER" id="PTHR16821:SF2">
    <property type="entry name" value="FRATAXIN, MITOCHONDRIAL"/>
    <property type="match status" value="1"/>
</dbReference>
<dbReference type="Pfam" id="PF01491">
    <property type="entry name" value="Frataxin_Cyay"/>
    <property type="match status" value="1"/>
</dbReference>
<evidence type="ECO:0000256" key="3">
    <source>
        <dbReference type="ARBA" id="ARBA00013107"/>
    </source>
</evidence>
<evidence type="ECO:0000256" key="2">
    <source>
        <dbReference type="ARBA" id="ARBA00008183"/>
    </source>
</evidence>
<name>A0AAE8MZ93_9PEZI</name>
<dbReference type="GO" id="GO:0004322">
    <property type="term" value="F:ferroxidase activity"/>
    <property type="evidence" value="ECO:0007669"/>
    <property type="project" value="UniProtKB-EC"/>
</dbReference>
<sequence>MRPALRLPAPARLLRAPRSLLRAPLLSTHPRAVRHSISTPPRRLFTHIAPRQEKSTAPDHTTFEVAELSDHEYHELSDYYLNRICAKYEEIQDESDNVDVEFSAGVLTITFPQIGTYVINKQPPNKQIWLSSPLSGPKRYDYVFVKDTQNSTEVGNWLYSRDQSSLRNLLLEETGADIELLNDDADQ</sequence>
<comment type="subcellular location">
    <subcellularLocation>
        <location evidence="1">Mitochondrion</location>
    </subcellularLocation>
</comment>